<dbReference type="RefSeq" id="WP_055418542.1">
    <property type="nucleotide sequence ID" value="NZ_CP019724.1"/>
</dbReference>
<evidence type="ECO:0000256" key="1">
    <source>
        <dbReference type="SAM" id="Phobius"/>
    </source>
</evidence>
<feature type="transmembrane region" description="Helical" evidence="1">
    <location>
        <begin position="107"/>
        <end position="125"/>
    </location>
</feature>
<dbReference type="EMBL" id="CP019724">
    <property type="protein sequence ID" value="AQS68264.1"/>
    <property type="molecule type" value="Genomic_DNA"/>
</dbReference>
<dbReference type="Proteomes" id="UP000189443">
    <property type="component" value="Chromosome"/>
</dbReference>
<proteinExistence type="predicted"/>
<keyword evidence="3" id="KW-1185">Reference proteome</keyword>
<protein>
    <submittedName>
        <fullName evidence="2">Uncharacterized protein</fullName>
    </submittedName>
</protein>
<evidence type="ECO:0000313" key="2">
    <source>
        <dbReference type="EMBL" id="AQS68264.1"/>
    </source>
</evidence>
<dbReference type="KEGG" id="spac:B1H29_16145"/>
<organism evidence="2 3">
    <name type="scientific">Streptomyces pactum</name>
    <dbReference type="NCBI Taxonomy" id="68249"/>
    <lineage>
        <taxon>Bacteria</taxon>
        <taxon>Bacillati</taxon>
        <taxon>Actinomycetota</taxon>
        <taxon>Actinomycetes</taxon>
        <taxon>Kitasatosporales</taxon>
        <taxon>Streptomycetaceae</taxon>
        <taxon>Streptomyces</taxon>
    </lineage>
</organism>
<gene>
    <name evidence="2" type="ORF">B1H29_16145</name>
</gene>
<keyword evidence="1" id="KW-0812">Transmembrane</keyword>
<dbReference type="AlphaFoldDB" id="A0A1S6J929"/>
<feature type="transmembrane region" description="Helical" evidence="1">
    <location>
        <begin position="65"/>
        <end position="86"/>
    </location>
</feature>
<name>A0A1S6J929_9ACTN</name>
<keyword evidence="1" id="KW-1133">Transmembrane helix</keyword>
<accession>A0A1S6J929</accession>
<sequence>MLTPDMSITQWWVFAFVSGVALALAAQSLAVTTAQRISSVVVPLAGAAAVVGQSAARDYEGKQPFFLFTLVALVLVILRVVYHRYLVRQIALYRAGEPADEVTKKQLAVFLLAFVAAAVLVAFLIG</sequence>
<keyword evidence="1" id="KW-0472">Membrane</keyword>
<reference evidence="2 3" key="1">
    <citation type="submission" date="2017-02" db="EMBL/GenBank/DDBJ databases">
        <title>Streptomyces pactum ACT12 Genome sequencing and assembly.</title>
        <authorList>
            <person name="Xue Q."/>
            <person name="Yan X."/>
            <person name="Jia L."/>
            <person name="Yan H."/>
        </authorList>
    </citation>
    <scope>NUCLEOTIDE SEQUENCE [LARGE SCALE GENOMIC DNA]</scope>
    <source>
        <strain evidence="2 3">ACT12</strain>
    </source>
</reference>
<evidence type="ECO:0000313" key="3">
    <source>
        <dbReference type="Proteomes" id="UP000189443"/>
    </source>
</evidence>